<evidence type="ECO:0000256" key="1">
    <source>
        <dbReference type="SAM" id="Phobius"/>
    </source>
</evidence>
<sequence length="320" mass="34592">MKEFQLIDEVMPDAPPADQARVMAVRARMLSDGRRHRLPAWSRVALTAAAVSVVLVGGFIAAPLLGGPGTQTATALGPAAVLEAAADRLAARPPGTGAWWRRELVQVLRSKAMYGFTVEQRVEEVLWVNREGEQRTERGDVSAKPLTPADEQVWKDSGSPKLCEPSDDCQIGRFYFSPVDQVKPVANLPTDPEALKAELLKHFPVSGKENKEAWLWAVANWLLLNTESTPGTRAALYRMLADLPSARVTDGVTDPDGRTGVALMYGGPNALGQIVIDRDSGDLLALQDEQVPANGLDDVGTFNSYVVKQLGWTDEAPGSD</sequence>
<keyword evidence="1" id="KW-0812">Transmembrane</keyword>
<dbReference type="EMBL" id="BAAAZP010000081">
    <property type="protein sequence ID" value="GAA3673478.1"/>
    <property type="molecule type" value="Genomic_DNA"/>
</dbReference>
<keyword evidence="1" id="KW-0472">Membrane</keyword>
<comment type="caution">
    <text evidence="2">The sequence shown here is derived from an EMBL/GenBank/DDBJ whole genome shotgun (WGS) entry which is preliminary data.</text>
</comment>
<feature type="transmembrane region" description="Helical" evidence="1">
    <location>
        <begin position="44"/>
        <end position="65"/>
    </location>
</feature>
<dbReference type="InterPro" id="IPR047789">
    <property type="entry name" value="CU044_5270-like"/>
</dbReference>
<dbReference type="NCBIfam" id="NF038083">
    <property type="entry name" value="CU044_5270_fam"/>
    <property type="match status" value="1"/>
</dbReference>
<keyword evidence="3" id="KW-1185">Reference proteome</keyword>
<dbReference type="RefSeq" id="WP_344880391.1">
    <property type="nucleotide sequence ID" value="NZ_BAAAZP010000081.1"/>
</dbReference>
<organism evidence="2 3">
    <name type="scientific">Nonomuraea antimicrobica</name>
    <dbReference type="NCBI Taxonomy" id="561173"/>
    <lineage>
        <taxon>Bacteria</taxon>
        <taxon>Bacillati</taxon>
        <taxon>Actinomycetota</taxon>
        <taxon>Actinomycetes</taxon>
        <taxon>Streptosporangiales</taxon>
        <taxon>Streptosporangiaceae</taxon>
        <taxon>Nonomuraea</taxon>
    </lineage>
</organism>
<protein>
    <submittedName>
        <fullName evidence="2">Uncharacterized protein</fullName>
    </submittedName>
</protein>
<keyword evidence="1" id="KW-1133">Transmembrane helix</keyword>
<evidence type="ECO:0000313" key="2">
    <source>
        <dbReference type="EMBL" id="GAA3673478.1"/>
    </source>
</evidence>
<accession>A0ABP7BYA5</accession>
<evidence type="ECO:0000313" key="3">
    <source>
        <dbReference type="Proteomes" id="UP001500902"/>
    </source>
</evidence>
<reference evidence="3" key="1">
    <citation type="journal article" date="2019" name="Int. J. Syst. Evol. Microbiol.">
        <title>The Global Catalogue of Microorganisms (GCM) 10K type strain sequencing project: providing services to taxonomists for standard genome sequencing and annotation.</title>
        <authorList>
            <consortium name="The Broad Institute Genomics Platform"/>
            <consortium name="The Broad Institute Genome Sequencing Center for Infectious Disease"/>
            <person name="Wu L."/>
            <person name="Ma J."/>
        </authorList>
    </citation>
    <scope>NUCLEOTIDE SEQUENCE [LARGE SCALE GENOMIC DNA]</scope>
    <source>
        <strain evidence="3">JCM 16904</strain>
    </source>
</reference>
<proteinExistence type="predicted"/>
<name>A0ABP7BYA5_9ACTN</name>
<dbReference type="Proteomes" id="UP001500902">
    <property type="component" value="Unassembled WGS sequence"/>
</dbReference>
<gene>
    <name evidence="2" type="ORF">GCM10022224_042150</name>
</gene>